<evidence type="ECO:0000256" key="2">
    <source>
        <dbReference type="SAM" id="SignalP"/>
    </source>
</evidence>
<dbReference type="Pfam" id="PF13308">
    <property type="entry name" value="YARHG"/>
    <property type="match status" value="2"/>
</dbReference>
<dbReference type="Proteomes" id="UP000469421">
    <property type="component" value="Unassembled WGS sequence"/>
</dbReference>
<dbReference type="SMART" id="SM01324">
    <property type="entry name" value="YARHG"/>
    <property type="match status" value="2"/>
</dbReference>
<dbReference type="Gene3D" id="1.20.58.1690">
    <property type="match status" value="2"/>
</dbReference>
<dbReference type="AlphaFoldDB" id="A0A6N7LPH8"/>
<proteinExistence type="predicted"/>
<sequence length="402" mass="44570">MLGITMKVSQAAAGLLVCLGLVPLAQADVVCSMERCQDVGMQELDAYPAQNGFTPDAIFAIVENIIQLSGLTPNFQILETPRVGNAAATVMDGQRYLLYNRNWMDGLRGDEETWKLYGVVAHEVGHHLQGHTLDGLGSQPAKELEADEYAGFVLAAMGASLGDAQQLWQGLNAGASSTHPARRDRLVAVEKGWDRWQRQVAAIRGSSRPVAVPSSRDTQPASRSSASSPYLIADSARRVLSDSDVRSLDAQALRVARNEIFARHGYTFNSADLRRHFSRQPWYEPTGKQVSLNAVEQANVAFLLGRERVLENSGQSLMAMTSEDYLLPDSHRRKLSYADIDGLDKSTLRLARNEIFARHGYVFKSEDLNRYFKRYSWYKPHGGAVSLSGVEQYNVGFIKQYE</sequence>
<feature type="region of interest" description="Disordered" evidence="1">
    <location>
        <begin position="207"/>
        <end position="228"/>
    </location>
</feature>
<feature type="domain" description="YARHG" evidence="3">
    <location>
        <begin position="323"/>
        <end position="402"/>
    </location>
</feature>
<dbReference type="Gene3D" id="3.30.2010.10">
    <property type="entry name" value="Metalloproteases ('zincins'), catalytic domain"/>
    <property type="match status" value="1"/>
</dbReference>
<organism evidence="4 5">
    <name type="scientific">Alcanivorax sediminis</name>
    <dbReference type="NCBI Taxonomy" id="2663008"/>
    <lineage>
        <taxon>Bacteria</taxon>
        <taxon>Pseudomonadati</taxon>
        <taxon>Pseudomonadota</taxon>
        <taxon>Gammaproteobacteria</taxon>
        <taxon>Oceanospirillales</taxon>
        <taxon>Alcanivoracaceae</taxon>
        <taxon>Alcanivorax</taxon>
    </lineage>
</organism>
<accession>A0A6N7LPH8</accession>
<evidence type="ECO:0000256" key="1">
    <source>
        <dbReference type="SAM" id="MobiDB-lite"/>
    </source>
</evidence>
<dbReference type="InterPro" id="IPR025582">
    <property type="entry name" value="YARHG_dom"/>
</dbReference>
<reference evidence="4 5" key="1">
    <citation type="submission" date="2019-10" db="EMBL/GenBank/DDBJ databases">
        <title>Alcanivorax sp.PA15-N-34 draft genome sequence.</title>
        <authorList>
            <person name="Liao X."/>
            <person name="Shao Z."/>
        </authorList>
    </citation>
    <scope>NUCLEOTIDE SEQUENCE [LARGE SCALE GENOMIC DNA]</scope>
    <source>
        <strain evidence="4 5">PA15-N-34</strain>
    </source>
</reference>
<feature type="domain" description="YARHG" evidence="3">
    <location>
        <begin position="228"/>
        <end position="308"/>
    </location>
</feature>
<evidence type="ECO:0000313" key="5">
    <source>
        <dbReference type="Proteomes" id="UP000469421"/>
    </source>
</evidence>
<feature type="chain" id="PRO_5026718803" evidence="2">
    <location>
        <begin position="28"/>
        <end position="402"/>
    </location>
</feature>
<feature type="signal peptide" evidence="2">
    <location>
        <begin position="1"/>
        <end position="27"/>
    </location>
</feature>
<protein>
    <submittedName>
        <fullName evidence="4">YARHG domain-containing protein</fullName>
    </submittedName>
</protein>
<comment type="caution">
    <text evidence="4">The sequence shown here is derived from an EMBL/GenBank/DDBJ whole genome shotgun (WGS) entry which is preliminary data.</text>
</comment>
<evidence type="ECO:0000313" key="4">
    <source>
        <dbReference type="EMBL" id="MQX52098.1"/>
    </source>
</evidence>
<dbReference type="InterPro" id="IPR038434">
    <property type="entry name" value="YARHG_sf"/>
</dbReference>
<dbReference type="EMBL" id="WIRE01000001">
    <property type="protein sequence ID" value="MQX52098.1"/>
    <property type="molecule type" value="Genomic_DNA"/>
</dbReference>
<keyword evidence="5" id="KW-1185">Reference proteome</keyword>
<feature type="compositionally biased region" description="Polar residues" evidence="1">
    <location>
        <begin position="215"/>
        <end position="228"/>
    </location>
</feature>
<name>A0A6N7LPH8_9GAMM</name>
<evidence type="ECO:0000259" key="3">
    <source>
        <dbReference type="SMART" id="SM01324"/>
    </source>
</evidence>
<keyword evidence="2" id="KW-0732">Signal</keyword>
<gene>
    <name evidence="4" type="ORF">GFN93_02490</name>
</gene>